<accession>A0A183FZP1</accession>
<evidence type="ECO:0000313" key="1">
    <source>
        <dbReference type="Proteomes" id="UP000050761"/>
    </source>
</evidence>
<dbReference type="WBParaSite" id="HPBE_0001424201-mRNA-1">
    <property type="protein sequence ID" value="HPBE_0001424201-mRNA-1"/>
    <property type="gene ID" value="HPBE_0001424201"/>
</dbReference>
<protein>
    <submittedName>
        <fullName evidence="2">NR LBD domain-containing protein</fullName>
    </submittedName>
</protein>
<proteinExistence type="predicted"/>
<evidence type="ECO:0000313" key="2">
    <source>
        <dbReference type="WBParaSite" id="HPBE_0001424201-mRNA-1"/>
    </source>
</evidence>
<sequence>LRGLPLSLYTSLLSILQSANRKLEGEFQMLTVGEERLLHQSWV</sequence>
<reference evidence="2" key="1">
    <citation type="submission" date="2019-09" db="UniProtKB">
        <authorList>
            <consortium name="WormBaseParasite"/>
        </authorList>
    </citation>
    <scope>IDENTIFICATION</scope>
</reference>
<dbReference type="Proteomes" id="UP000050761">
    <property type="component" value="Unassembled WGS sequence"/>
</dbReference>
<name>A0A183FZP1_HELPZ</name>
<organism evidence="1 2">
    <name type="scientific">Heligmosomoides polygyrus</name>
    <name type="common">Parasitic roundworm</name>
    <dbReference type="NCBI Taxonomy" id="6339"/>
    <lineage>
        <taxon>Eukaryota</taxon>
        <taxon>Metazoa</taxon>
        <taxon>Ecdysozoa</taxon>
        <taxon>Nematoda</taxon>
        <taxon>Chromadorea</taxon>
        <taxon>Rhabditida</taxon>
        <taxon>Rhabditina</taxon>
        <taxon>Rhabditomorpha</taxon>
        <taxon>Strongyloidea</taxon>
        <taxon>Heligmosomidae</taxon>
        <taxon>Heligmosomoides</taxon>
    </lineage>
</organism>
<keyword evidence="1" id="KW-1185">Reference proteome</keyword>
<dbReference type="AlphaFoldDB" id="A0A183FZP1"/>